<dbReference type="EMBL" id="BARV01005684">
    <property type="protein sequence ID" value="GAI17044.1"/>
    <property type="molecule type" value="Genomic_DNA"/>
</dbReference>
<dbReference type="Pfam" id="PF19864">
    <property type="entry name" value="Radical_SAM_N2"/>
    <property type="match status" value="1"/>
</dbReference>
<feature type="domain" description="Radical SAM" evidence="1">
    <location>
        <begin position="61"/>
        <end position="102"/>
    </location>
</feature>
<dbReference type="PANTHER" id="PTHR42731">
    <property type="entry name" value="SLL1084 PROTEIN"/>
    <property type="match status" value="1"/>
</dbReference>
<gene>
    <name evidence="2" type="ORF">S06H3_11596</name>
</gene>
<dbReference type="AlphaFoldDB" id="X1NEF7"/>
<comment type="caution">
    <text evidence="2">The sequence shown here is derived from an EMBL/GenBank/DDBJ whole genome shotgun (WGS) entry which is preliminary data.</text>
</comment>
<dbReference type="InterPro" id="IPR045784">
    <property type="entry name" value="Radical_SAM_N2"/>
</dbReference>
<name>X1NEF7_9ZZZZ</name>
<organism evidence="2">
    <name type="scientific">marine sediment metagenome</name>
    <dbReference type="NCBI Taxonomy" id="412755"/>
    <lineage>
        <taxon>unclassified sequences</taxon>
        <taxon>metagenomes</taxon>
        <taxon>ecological metagenomes</taxon>
    </lineage>
</organism>
<reference evidence="2" key="1">
    <citation type="journal article" date="2014" name="Front. Microbiol.">
        <title>High frequency of phylogenetically diverse reductive dehalogenase-homologous genes in deep subseafloor sedimentary metagenomes.</title>
        <authorList>
            <person name="Kawai M."/>
            <person name="Futagami T."/>
            <person name="Toyoda A."/>
            <person name="Takaki Y."/>
            <person name="Nishi S."/>
            <person name="Hori S."/>
            <person name="Arai W."/>
            <person name="Tsubouchi T."/>
            <person name="Morono Y."/>
            <person name="Uchiyama I."/>
            <person name="Ito T."/>
            <person name="Fujiyama A."/>
            <person name="Inagaki F."/>
            <person name="Takami H."/>
        </authorList>
    </citation>
    <scope>NUCLEOTIDE SEQUENCE</scope>
    <source>
        <strain evidence="2">Expedition CK06-06</strain>
    </source>
</reference>
<sequence length="102" mass="11527">MGSLGNKLSELDNILHQVTKPARYTGGEWNCVVKDWDKTNIRIALAYPDIYEIGMSNLALPILYDLLNRQPDVLCERVYAPWVDMGAVMQTKGIPLFSLESK</sequence>
<evidence type="ECO:0000259" key="1">
    <source>
        <dbReference type="Pfam" id="PF19864"/>
    </source>
</evidence>
<proteinExistence type="predicted"/>
<accession>X1NEF7</accession>
<dbReference type="PANTHER" id="PTHR42731:SF1">
    <property type="entry name" value="RADICAL SAM DOMAIN PROTEIN"/>
    <property type="match status" value="1"/>
</dbReference>
<evidence type="ECO:0000313" key="2">
    <source>
        <dbReference type="EMBL" id="GAI17044.1"/>
    </source>
</evidence>
<protein>
    <recommendedName>
        <fullName evidence="1">Radical SAM domain-containing protein</fullName>
    </recommendedName>
</protein>
<feature type="non-terminal residue" evidence="2">
    <location>
        <position position="102"/>
    </location>
</feature>